<dbReference type="PANTHER" id="PTHR48075:SF5">
    <property type="entry name" value="3-HYDROXYBUTYRYL-COA DEHYDROGENASE"/>
    <property type="match status" value="1"/>
</dbReference>
<accession>R7ZUL8</accession>
<dbReference type="Pfam" id="PF00725">
    <property type="entry name" value="3HCDH"/>
    <property type="match status" value="1"/>
</dbReference>
<dbReference type="GO" id="GO:0016616">
    <property type="term" value="F:oxidoreductase activity, acting on the CH-OH group of donors, NAD or NADP as acceptor"/>
    <property type="evidence" value="ECO:0007669"/>
    <property type="project" value="InterPro"/>
</dbReference>
<dbReference type="InterPro" id="IPR008927">
    <property type="entry name" value="6-PGluconate_DH-like_C_sf"/>
</dbReference>
<evidence type="ECO:0000256" key="2">
    <source>
        <dbReference type="SAM" id="MobiDB-lite"/>
    </source>
</evidence>
<keyword evidence="1" id="KW-0560">Oxidoreductase</keyword>
<dbReference type="Pfam" id="PF02737">
    <property type="entry name" value="3HCDH_N"/>
    <property type="match status" value="1"/>
</dbReference>
<dbReference type="PANTHER" id="PTHR48075">
    <property type="entry name" value="3-HYDROXYACYL-COA DEHYDROGENASE FAMILY PROTEIN"/>
    <property type="match status" value="1"/>
</dbReference>
<organism evidence="5 6">
    <name type="scientific">Lunatimonas lonarensis</name>
    <dbReference type="NCBI Taxonomy" id="1232681"/>
    <lineage>
        <taxon>Bacteria</taxon>
        <taxon>Pseudomonadati</taxon>
        <taxon>Bacteroidota</taxon>
        <taxon>Cytophagia</taxon>
        <taxon>Cytophagales</taxon>
        <taxon>Cyclobacteriaceae</taxon>
    </lineage>
</organism>
<keyword evidence="6" id="KW-1185">Reference proteome</keyword>
<evidence type="ECO:0000313" key="6">
    <source>
        <dbReference type="Proteomes" id="UP000013909"/>
    </source>
</evidence>
<sequence length="328" mass="36368">MKLPYHSVAVIGTGRLVHEIVCCLLQAGHQVRVLGSSKIDLAELLGPTDAVEAVDELLGHLVVSEDLGELAPVDLVILVTPEDLQAKRESLQTISQIVAEDAVLAVNTESFALEELRADCTGPARIIGLNWVRPAHVTLFAEIIATSDTPAYLLGPLMYLLENHWQKDPYVVYGGRSIRSRLLAAMIREAFFLVEQGYVGAEDIDRACRNDAGYYMPFAGNLRYMDLMATNVYGLVMEDLNKELATGKSLPPFFQEIFHGNPNPGMESGKGFYSYQEGSGEIEEKNLLVFAHKIRALMDRFPFPRGKQSEETPTVKDSMPFTHKNRSL</sequence>
<dbReference type="Proteomes" id="UP000013909">
    <property type="component" value="Unassembled WGS sequence"/>
</dbReference>
<dbReference type="GO" id="GO:0006631">
    <property type="term" value="P:fatty acid metabolic process"/>
    <property type="evidence" value="ECO:0007669"/>
    <property type="project" value="InterPro"/>
</dbReference>
<dbReference type="Gene3D" id="1.10.1040.10">
    <property type="entry name" value="N-(1-d-carboxylethyl)-l-norvaline Dehydrogenase, domain 2"/>
    <property type="match status" value="1"/>
</dbReference>
<dbReference type="InterPro" id="IPR006176">
    <property type="entry name" value="3-OHacyl-CoA_DH_NAD-bd"/>
</dbReference>
<dbReference type="InterPro" id="IPR036291">
    <property type="entry name" value="NAD(P)-bd_dom_sf"/>
</dbReference>
<dbReference type="SUPFAM" id="SSF48179">
    <property type="entry name" value="6-phosphogluconate dehydrogenase C-terminal domain-like"/>
    <property type="match status" value="1"/>
</dbReference>
<dbReference type="PATRIC" id="fig|1288963.3.peg.1760"/>
<evidence type="ECO:0000256" key="1">
    <source>
        <dbReference type="ARBA" id="ARBA00023002"/>
    </source>
</evidence>
<dbReference type="InterPro" id="IPR013328">
    <property type="entry name" value="6PGD_dom2"/>
</dbReference>
<feature type="domain" description="3-hydroxyacyl-CoA dehydrogenase C-terminal" evidence="3">
    <location>
        <begin position="180"/>
        <end position="275"/>
    </location>
</feature>
<protein>
    <submittedName>
        <fullName evidence="5">3-hydroxybutyryl-coA dehydrogenase</fullName>
    </submittedName>
</protein>
<proteinExistence type="predicted"/>
<gene>
    <name evidence="5" type="ORF">ADIS_1769</name>
</gene>
<feature type="domain" description="3-hydroxyacyl-CoA dehydrogenase NAD binding" evidence="4">
    <location>
        <begin position="7"/>
        <end position="169"/>
    </location>
</feature>
<dbReference type="OrthoDB" id="9771883at2"/>
<feature type="region of interest" description="Disordered" evidence="2">
    <location>
        <begin position="304"/>
        <end position="328"/>
    </location>
</feature>
<dbReference type="EMBL" id="AQHR01000049">
    <property type="protein sequence ID" value="EON77850.1"/>
    <property type="molecule type" value="Genomic_DNA"/>
</dbReference>
<comment type="caution">
    <text evidence="5">The sequence shown here is derived from an EMBL/GenBank/DDBJ whole genome shotgun (WGS) entry which is preliminary data.</text>
</comment>
<dbReference type="GO" id="GO:0070403">
    <property type="term" value="F:NAD+ binding"/>
    <property type="evidence" value="ECO:0007669"/>
    <property type="project" value="InterPro"/>
</dbReference>
<dbReference type="SUPFAM" id="SSF51735">
    <property type="entry name" value="NAD(P)-binding Rossmann-fold domains"/>
    <property type="match status" value="1"/>
</dbReference>
<reference evidence="5 6" key="1">
    <citation type="submission" date="2013-02" db="EMBL/GenBank/DDBJ databases">
        <title>A novel strain isolated from Lonar lake, Maharashtra, India.</title>
        <authorList>
            <person name="Singh A."/>
        </authorList>
    </citation>
    <scope>NUCLEOTIDE SEQUENCE [LARGE SCALE GENOMIC DNA]</scope>
    <source>
        <strain evidence="5 6">AK24</strain>
    </source>
</reference>
<dbReference type="RefSeq" id="WP_010853908.1">
    <property type="nucleotide sequence ID" value="NZ_AQHR01000049.1"/>
</dbReference>
<dbReference type="AlphaFoldDB" id="R7ZUL8"/>
<name>R7ZUL8_9BACT</name>
<dbReference type="InterPro" id="IPR006108">
    <property type="entry name" value="3HC_DH_C"/>
</dbReference>
<dbReference type="Gene3D" id="3.40.50.720">
    <property type="entry name" value="NAD(P)-binding Rossmann-like Domain"/>
    <property type="match status" value="1"/>
</dbReference>
<dbReference type="STRING" id="1232681.ADIS_1769"/>
<evidence type="ECO:0000259" key="4">
    <source>
        <dbReference type="Pfam" id="PF02737"/>
    </source>
</evidence>
<evidence type="ECO:0000313" key="5">
    <source>
        <dbReference type="EMBL" id="EON77850.1"/>
    </source>
</evidence>
<evidence type="ECO:0000259" key="3">
    <source>
        <dbReference type="Pfam" id="PF00725"/>
    </source>
</evidence>